<dbReference type="AlphaFoldDB" id="A0A9N8DVQ1"/>
<feature type="compositionally biased region" description="Polar residues" evidence="1">
    <location>
        <begin position="315"/>
        <end position="324"/>
    </location>
</feature>
<organism evidence="2 3">
    <name type="scientific">Seminavis robusta</name>
    <dbReference type="NCBI Taxonomy" id="568900"/>
    <lineage>
        <taxon>Eukaryota</taxon>
        <taxon>Sar</taxon>
        <taxon>Stramenopiles</taxon>
        <taxon>Ochrophyta</taxon>
        <taxon>Bacillariophyta</taxon>
        <taxon>Bacillariophyceae</taxon>
        <taxon>Bacillariophycidae</taxon>
        <taxon>Naviculales</taxon>
        <taxon>Naviculaceae</taxon>
        <taxon>Seminavis</taxon>
    </lineage>
</organism>
<comment type="caution">
    <text evidence="2">The sequence shown here is derived from an EMBL/GenBank/DDBJ whole genome shotgun (WGS) entry which is preliminary data.</text>
</comment>
<feature type="compositionally biased region" description="Basic residues" evidence="1">
    <location>
        <begin position="463"/>
        <end position="479"/>
    </location>
</feature>
<gene>
    <name evidence="2" type="ORF">SEMRO_396_G134330.1</name>
</gene>
<feature type="region of interest" description="Disordered" evidence="1">
    <location>
        <begin position="619"/>
        <end position="731"/>
    </location>
</feature>
<feature type="region of interest" description="Disordered" evidence="1">
    <location>
        <begin position="556"/>
        <end position="604"/>
    </location>
</feature>
<feature type="compositionally biased region" description="Polar residues" evidence="1">
    <location>
        <begin position="564"/>
        <end position="579"/>
    </location>
</feature>
<evidence type="ECO:0000313" key="2">
    <source>
        <dbReference type="EMBL" id="CAB9509601.1"/>
    </source>
</evidence>
<keyword evidence="3" id="KW-1185">Reference proteome</keyword>
<reference evidence="2" key="1">
    <citation type="submission" date="2020-06" db="EMBL/GenBank/DDBJ databases">
        <authorList>
            <consortium name="Plant Systems Biology data submission"/>
        </authorList>
    </citation>
    <scope>NUCLEOTIDE SEQUENCE</scope>
    <source>
        <strain evidence="2">D6</strain>
    </source>
</reference>
<feature type="compositionally biased region" description="Polar residues" evidence="1">
    <location>
        <begin position="151"/>
        <end position="161"/>
    </location>
</feature>
<feature type="compositionally biased region" description="Low complexity" evidence="1">
    <location>
        <begin position="660"/>
        <end position="669"/>
    </location>
</feature>
<feature type="compositionally biased region" description="Basic and acidic residues" evidence="1">
    <location>
        <begin position="704"/>
        <end position="713"/>
    </location>
</feature>
<feature type="compositionally biased region" description="Low complexity" evidence="1">
    <location>
        <begin position="202"/>
        <end position="222"/>
    </location>
</feature>
<protein>
    <submittedName>
        <fullName evidence="2">Uncharacterized protein</fullName>
    </submittedName>
</protein>
<sequence length="762" mass="83326">MISAESIFDNLTRSHDRSKEFIFMDESESTEASLDYVLAGKLQAVTASTSNSDWKSSRGHGRESVNPKRLAAQQDRLGSVLKSRRKDRQNEEAEFEAFPVDETVQIRKPKSKEVRGRGRGKEADRAMGRRSSSLGPMMKNVLKGIKLLSQQPEATEVQESIQNRRRSRSASPMRSVEASMCNKQVDKEVAAKEERARTQEKGATGSTGRSSSASGIRSVAAATTVASDDRRGRRRCKRGAQGSTERSRSASANRSLTVKESNVRSARRSMNTLTKQSDQEVPAPTKQSSARCLKMHRTNSDRRGGRRSLSPPRTLQRSPSSNRMASPRVATRQSSSRALKAQRTRSGGSRRSRSLSPPRNLERSPSSSRVVMASSSRGPQLKRMGTVPQLSAMESGMDDSSAGWNNFVIDRKNGALEQPGEEGWSAANATAFPQAMQTVSSVQREIQSCRRLTRRGLHDGGTKKKRAKSPVTTWHRRNTKAADKFSRALNAQRPTARDEDKKQKLKKPTSMPSLLHSPGSGRAELQERRNADFLHSSDSALPLDFLGRKVKRSNSKRALKTEGKTVSSPCKKNSSSTNILGALAKKKKKNGASSSRNKSPTRIRYLDDDNLVGVFSANPQFHSSDSAHRVGSSSSTPSLTKMTRTGSKNEALDSGLHTPSSSKKSSSTSGLDALSKKKRKTGSRSGLSSMNRKRDKSPTRSRKASNDPVRELRALAANSPKKLPSSSEDKAARLDELRAKLSTSLVVSQEPGVKVSVGPKAC</sequence>
<feature type="region of interest" description="Disordered" evidence="1">
    <location>
        <begin position="109"/>
        <end position="136"/>
    </location>
</feature>
<feature type="compositionally biased region" description="Basic and acidic residues" evidence="1">
    <location>
        <begin position="111"/>
        <end position="127"/>
    </location>
</feature>
<feature type="region of interest" description="Disordered" evidence="1">
    <location>
        <begin position="151"/>
        <end position="385"/>
    </location>
</feature>
<feature type="compositionally biased region" description="Polar residues" evidence="1">
    <location>
        <begin position="631"/>
        <end position="648"/>
    </location>
</feature>
<accession>A0A9N8DVQ1</accession>
<feature type="compositionally biased region" description="Basic and acidic residues" evidence="1">
    <location>
        <begin position="184"/>
        <end position="200"/>
    </location>
</feature>
<evidence type="ECO:0000256" key="1">
    <source>
        <dbReference type="SAM" id="MobiDB-lite"/>
    </source>
</evidence>
<feature type="compositionally biased region" description="Low complexity" evidence="1">
    <location>
        <begin position="354"/>
        <end position="377"/>
    </location>
</feature>
<feature type="region of interest" description="Disordered" evidence="1">
    <location>
        <begin position="456"/>
        <end position="524"/>
    </location>
</feature>
<proteinExistence type="predicted"/>
<name>A0A9N8DVQ1_9STRA</name>
<dbReference type="Proteomes" id="UP001153069">
    <property type="component" value="Unassembled WGS sequence"/>
</dbReference>
<dbReference type="EMBL" id="CAICTM010000395">
    <property type="protein sequence ID" value="CAB9509601.1"/>
    <property type="molecule type" value="Genomic_DNA"/>
</dbReference>
<feature type="compositionally biased region" description="Polar residues" evidence="1">
    <location>
        <begin position="241"/>
        <end position="276"/>
    </location>
</feature>
<feature type="compositionally biased region" description="Basic residues" evidence="1">
    <location>
        <begin position="691"/>
        <end position="703"/>
    </location>
</feature>
<evidence type="ECO:0000313" key="3">
    <source>
        <dbReference type="Proteomes" id="UP001153069"/>
    </source>
</evidence>
<feature type="region of interest" description="Disordered" evidence="1">
    <location>
        <begin position="47"/>
        <end position="73"/>
    </location>
</feature>
<feature type="compositionally biased region" description="Basic residues" evidence="1">
    <location>
        <begin position="340"/>
        <end position="353"/>
    </location>
</feature>